<name>A0A7Y7XGR9_9PSED</name>
<evidence type="ECO:0000313" key="2">
    <source>
        <dbReference type="Proteomes" id="UP000539985"/>
    </source>
</evidence>
<dbReference type="AlphaFoldDB" id="A0A7Y7XGR9"/>
<accession>A0A7Y7XGR9</accession>
<dbReference type="EMBL" id="JACAQB010000024">
    <property type="protein sequence ID" value="NWB99608.1"/>
    <property type="molecule type" value="Genomic_DNA"/>
</dbReference>
<organism evidence="1 2">
    <name type="scientific">Pseudomonas gingeri</name>
    <dbReference type="NCBI Taxonomy" id="117681"/>
    <lineage>
        <taxon>Bacteria</taxon>
        <taxon>Pseudomonadati</taxon>
        <taxon>Pseudomonadota</taxon>
        <taxon>Gammaproteobacteria</taxon>
        <taxon>Pseudomonadales</taxon>
        <taxon>Pseudomonadaceae</taxon>
        <taxon>Pseudomonas</taxon>
    </lineage>
</organism>
<evidence type="ECO:0000313" key="1">
    <source>
        <dbReference type="EMBL" id="NWB99608.1"/>
    </source>
</evidence>
<gene>
    <name evidence="1" type="ORF">HX882_27385</name>
</gene>
<comment type="caution">
    <text evidence="1">The sequence shown here is derived from an EMBL/GenBank/DDBJ whole genome shotgun (WGS) entry which is preliminary data.</text>
</comment>
<proteinExistence type="predicted"/>
<protein>
    <submittedName>
        <fullName evidence="1">Uncharacterized protein</fullName>
    </submittedName>
</protein>
<sequence length="172" mass="19311">MESAACAPEGAAGESARQECVALILRLWDRRGSSPFTLPLENVAEELELLLRPKPKFFPLIKKGTDPFVDLYRSLEDLHHREIRTCLSAWAANLDLSKDREFLLNHPGHLEDVEAQIIHQIVEIQNHITGPEATLDGVPCPDFASRTKKDQGKIVRAQLREIAKSRSELLKG</sequence>
<reference evidence="1 2" key="1">
    <citation type="submission" date="2020-04" db="EMBL/GenBank/DDBJ databases">
        <title>Molecular characterization of pseudomonads from Agaricus bisporus reveal novel blotch 2 pathogens in Western Europe.</title>
        <authorList>
            <person name="Taparia T."/>
            <person name="Krijger M."/>
            <person name="Haynes E."/>
            <person name="Elpinstone J.G."/>
            <person name="Noble R."/>
            <person name="Van Der Wolf J."/>
        </authorList>
    </citation>
    <scope>NUCLEOTIDE SEQUENCE [LARGE SCALE GENOMIC DNA]</scope>
    <source>
        <strain evidence="1 2">H7001</strain>
    </source>
</reference>
<dbReference type="Proteomes" id="UP000539985">
    <property type="component" value="Unassembled WGS sequence"/>
</dbReference>